<sequence length="834" mass="90779">MIPMSASRASKRRERNGDNEHQTSPAQASKSRTPTTYGKQSAKSSPAGKASASNDAPAKSGAEIYFEAKMKTWKRKLGKDSIDVYDDIEGANHTSPKFKQRPVSGSRLGKSRTVSAAAASSPSRKNVDPLRNQRSTSAAVSASKGRNTDTPFKPLSGRKSTYMAKEGQRVTTRLRQGTAKAKAYEEQDGEEESHQASGSEDAEVDQNVEEEAGEGGSEDEGDTVKVAISAPALAKKSAKISNGWVAAAKPKTFEDEIGEVQEKAQREVAEGSDDDLLSDAIEHTPSKKTSSRRRSSARSRSTQLEKAAPAPTPTKPLDRRKRKPAQPVDDFEVPERDVENRMEVDESDDEEVRVEPIKPASQPHSKAATTPKKTRGALAATNVAKAAGPRFSPDHVRCIQKIVLEKATKKRPTALVNLDDEYSKVSTLIEQTVTAGESNSMLLIGARGSGKTALVDQILREQAAKHATDFHTVRLNGFIHTDDKVALREIWRQLGTEMELEEEESISKNYADTMTRLLALLSHPAEVGLETDQVTRSVIFVLDEFELFASHPRQTLLYNLFDIAQSRKAPIAVLGLTTRIDVAESLEKRVKSRFSHRYVHLSVAKSLQSFESICRSVMAISPDDLTTDEKKVLDVSEEAFKFQPVAAWNAVVDKAIASEACSYVIRRLYYTTKSAPEFFATLLLTIATMPTGSPTTKDILEHFSTSTSAASLQAPDSKLTLLSSLSTLQLALLICAARLTNIYNTEVVSFALAYEEYKVLAGKARLQASASGAIATTKVCGKEVAKGAWDQLIDVGLIMEDGRTGGTGRIDVALEEIGMSGVDLGAWGRWCTEI</sequence>
<feature type="domain" description="Origin recognition complex subunit 4 C-terminal" evidence="8">
    <location>
        <begin position="613"/>
        <end position="805"/>
    </location>
</feature>
<protein>
    <submittedName>
        <fullName evidence="9">Uncharacterized protein</fullName>
    </submittedName>
</protein>
<feature type="region of interest" description="Disordered" evidence="6">
    <location>
        <begin position="249"/>
        <end position="374"/>
    </location>
</feature>
<feature type="compositionally biased region" description="Acidic residues" evidence="6">
    <location>
        <begin position="200"/>
        <end position="221"/>
    </location>
</feature>
<feature type="compositionally biased region" description="Basic and acidic residues" evidence="6">
    <location>
        <begin position="260"/>
        <end position="269"/>
    </location>
</feature>
<dbReference type="InterPro" id="IPR041664">
    <property type="entry name" value="AAA_16"/>
</dbReference>
<evidence type="ECO:0000259" key="7">
    <source>
        <dbReference type="Pfam" id="PF13191"/>
    </source>
</evidence>
<evidence type="ECO:0000256" key="4">
    <source>
        <dbReference type="ARBA" id="ARBA00023125"/>
    </source>
</evidence>
<dbReference type="AlphaFoldDB" id="A0A139HK85"/>
<reference evidence="9 10" key="1">
    <citation type="submission" date="2015-07" db="EMBL/GenBank/DDBJ databases">
        <title>Comparative genomics of the Sigatoka disease complex on banana suggests a link between parallel evolutionary changes in Pseudocercospora fijiensis and Pseudocercospora eumusae and increased virulence on the banana host.</title>
        <authorList>
            <person name="Chang T.-C."/>
            <person name="Salvucci A."/>
            <person name="Crous P.W."/>
            <person name="Stergiopoulos I."/>
        </authorList>
    </citation>
    <scope>NUCLEOTIDE SEQUENCE [LARGE SCALE GENOMIC DNA]</scope>
    <source>
        <strain evidence="9 10">CBS 116634</strain>
    </source>
</reference>
<organism evidence="9 10">
    <name type="scientific">Pseudocercospora musae</name>
    <dbReference type="NCBI Taxonomy" id="113226"/>
    <lineage>
        <taxon>Eukaryota</taxon>
        <taxon>Fungi</taxon>
        <taxon>Dikarya</taxon>
        <taxon>Ascomycota</taxon>
        <taxon>Pezizomycotina</taxon>
        <taxon>Dothideomycetes</taxon>
        <taxon>Dothideomycetidae</taxon>
        <taxon>Mycosphaerellales</taxon>
        <taxon>Mycosphaerellaceae</taxon>
        <taxon>Pseudocercospora</taxon>
    </lineage>
</organism>
<feature type="compositionally biased region" description="Polar residues" evidence="6">
    <location>
        <begin position="22"/>
        <end position="38"/>
    </location>
</feature>
<keyword evidence="5" id="KW-0539">Nucleus</keyword>
<comment type="subcellular location">
    <subcellularLocation>
        <location evidence="1">Nucleus</location>
    </subcellularLocation>
</comment>
<evidence type="ECO:0000256" key="1">
    <source>
        <dbReference type="ARBA" id="ARBA00004123"/>
    </source>
</evidence>
<accession>A0A139HK85</accession>
<feature type="compositionally biased region" description="Polar residues" evidence="6">
    <location>
        <begin position="112"/>
        <end position="124"/>
    </location>
</feature>
<feature type="region of interest" description="Disordered" evidence="6">
    <location>
        <begin position="87"/>
        <end position="225"/>
    </location>
</feature>
<name>A0A139HK85_9PEZI</name>
<keyword evidence="4" id="KW-0238">DNA-binding</keyword>
<feature type="region of interest" description="Disordered" evidence="6">
    <location>
        <begin position="1"/>
        <end position="61"/>
    </location>
</feature>
<comment type="caution">
    <text evidence="9">The sequence shown here is derived from an EMBL/GenBank/DDBJ whole genome shotgun (WGS) entry which is preliminary data.</text>
</comment>
<dbReference type="GO" id="GO:0005664">
    <property type="term" value="C:nuclear origin of replication recognition complex"/>
    <property type="evidence" value="ECO:0007669"/>
    <property type="project" value="TreeGrafter"/>
</dbReference>
<dbReference type="OrthoDB" id="343623at2759"/>
<keyword evidence="10" id="KW-1185">Reference proteome</keyword>
<keyword evidence="3" id="KW-0235">DNA replication</keyword>
<dbReference type="PANTHER" id="PTHR12087:SF0">
    <property type="entry name" value="ORIGIN RECOGNITION COMPLEX SUBUNIT 4"/>
    <property type="match status" value="1"/>
</dbReference>
<feature type="compositionally biased region" description="Low complexity" evidence="6">
    <location>
        <begin position="39"/>
        <end position="53"/>
    </location>
</feature>
<proteinExistence type="inferred from homology"/>
<dbReference type="PANTHER" id="PTHR12087">
    <property type="entry name" value="ORIGIN RECOGNITION COMPLEX SUBUNIT 4"/>
    <property type="match status" value="1"/>
</dbReference>
<dbReference type="STRING" id="113226.A0A139HK85"/>
<dbReference type="InterPro" id="IPR032705">
    <property type="entry name" value="ORC4_C"/>
</dbReference>
<feature type="compositionally biased region" description="Low complexity" evidence="6">
    <location>
        <begin position="298"/>
        <end position="309"/>
    </location>
</feature>
<dbReference type="SUPFAM" id="SSF52540">
    <property type="entry name" value="P-loop containing nucleoside triphosphate hydrolases"/>
    <property type="match status" value="1"/>
</dbReference>
<gene>
    <name evidence="9" type="ORF">AC579_4628</name>
</gene>
<evidence type="ECO:0000313" key="10">
    <source>
        <dbReference type="Proteomes" id="UP000073492"/>
    </source>
</evidence>
<comment type="similarity">
    <text evidence="2">Belongs to the ORC4 family.</text>
</comment>
<dbReference type="Pfam" id="PF14629">
    <property type="entry name" value="ORC4_C"/>
    <property type="match status" value="1"/>
</dbReference>
<dbReference type="Proteomes" id="UP000073492">
    <property type="component" value="Unassembled WGS sequence"/>
</dbReference>
<feature type="domain" description="Orc1-like AAA ATPase" evidence="7">
    <location>
        <begin position="419"/>
        <end position="573"/>
    </location>
</feature>
<dbReference type="InterPro" id="IPR016527">
    <property type="entry name" value="ORC4"/>
</dbReference>
<dbReference type="EMBL" id="LFZO01000618">
    <property type="protein sequence ID" value="KXT02769.1"/>
    <property type="molecule type" value="Genomic_DNA"/>
</dbReference>
<dbReference type="Pfam" id="PF13191">
    <property type="entry name" value="AAA_16"/>
    <property type="match status" value="1"/>
</dbReference>
<dbReference type="GO" id="GO:0003688">
    <property type="term" value="F:DNA replication origin binding"/>
    <property type="evidence" value="ECO:0007669"/>
    <property type="project" value="TreeGrafter"/>
</dbReference>
<dbReference type="GO" id="GO:0006270">
    <property type="term" value="P:DNA replication initiation"/>
    <property type="evidence" value="ECO:0007669"/>
    <property type="project" value="TreeGrafter"/>
</dbReference>
<evidence type="ECO:0000256" key="3">
    <source>
        <dbReference type="ARBA" id="ARBA00022705"/>
    </source>
</evidence>
<dbReference type="Gene3D" id="3.40.50.300">
    <property type="entry name" value="P-loop containing nucleotide triphosphate hydrolases"/>
    <property type="match status" value="1"/>
</dbReference>
<evidence type="ECO:0000256" key="5">
    <source>
        <dbReference type="ARBA" id="ARBA00023242"/>
    </source>
</evidence>
<feature type="compositionally biased region" description="Basic and acidic residues" evidence="6">
    <location>
        <begin position="333"/>
        <end position="344"/>
    </location>
</feature>
<dbReference type="InterPro" id="IPR027417">
    <property type="entry name" value="P-loop_NTPase"/>
</dbReference>
<evidence type="ECO:0000313" key="9">
    <source>
        <dbReference type="EMBL" id="KXT02769.1"/>
    </source>
</evidence>
<evidence type="ECO:0000256" key="2">
    <source>
        <dbReference type="ARBA" id="ARBA00005334"/>
    </source>
</evidence>
<evidence type="ECO:0000259" key="8">
    <source>
        <dbReference type="Pfam" id="PF14629"/>
    </source>
</evidence>
<feature type="compositionally biased region" description="Polar residues" evidence="6">
    <location>
        <begin position="132"/>
        <end position="150"/>
    </location>
</feature>
<dbReference type="FunFam" id="3.40.50.300:FF:001597">
    <property type="entry name" value="Origin recognition complex subunit Orc4"/>
    <property type="match status" value="1"/>
</dbReference>
<evidence type="ECO:0000256" key="6">
    <source>
        <dbReference type="SAM" id="MobiDB-lite"/>
    </source>
</evidence>